<proteinExistence type="predicted"/>
<dbReference type="InterPro" id="IPR006439">
    <property type="entry name" value="HAD-SF_hydro_IA"/>
</dbReference>
<evidence type="ECO:0000313" key="2">
    <source>
        <dbReference type="Proteomes" id="UP000563898"/>
    </source>
</evidence>
<sequence>MTVPAIVDIAPHTPESKYSAVFLDFGGVLSPPIEDLFAEYERKTGIAPSDLKAAMAGVADRLGVDVLAPVELGMLTEQEWVQGLHTWLTARNIDVSRSELEFGRQWFAGHEVNSVIRDLAVQLRGSGYRVGILTNNVREWEPYWRPMVGLDDEVDVIVDSYAVRLRKPDPEIFALAAERIGVPGTKAILVDDLRVNCDAAENAGWGAVQFVETSSALADLARLLTTTSEGGS</sequence>
<dbReference type="AlphaFoldDB" id="A0A846WQL5"/>
<reference evidence="1 2" key="1">
    <citation type="submission" date="2020-04" db="EMBL/GenBank/DDBJ databases">
        <title>MicrobeNet Type strains.</title>
        <authorList>
            <person name="Nicholson A.C."/>
        </authorList>
    </citation>
    <scope>NUCLEOTIDE SEQUENCE [LARGE SCALE GENOMIC DNA]</scope>
    <source>
        <strain evidence="1 2">ATCC BAA-14</strain>
    </source>
</reference>
<dbReference type="InterPro" id="IPR023198">
    <property type="entry name" value="PGP-like_dom2"/>
</dbReference>
<dbReference type="PANTHER" id="PTHR47829:SF1">
    <property type="entry name" value="HAD FAMILY PHOSPHATASE"/>
    <property type="match status" value="1"/>
</dbReference>
<name>A0A846WQL5_9ACTN</name>
<organism evidence="1 2">
    <name type="scientific">Gordonia polyisoprenivorans</name>
    <dbReference type="NCBI Taxonomy" id="84595"/>
    <lineage>
        <taxon>Bacteria</taxon>
        <taxon>Bacillati</taxon>
        <taxon>Actinomycetota</taxon>
        <taxon>Actinomycetes</taxon>
        <taxon>Mycobacteriales</taxon>
        <taxon>Gordoniaceae</taxon>
        <taxon>Gordonia</taxon>
    </lineage>
</organism>
<dbReference type="Gene3D" id="3.40.50.1000">
    <property type="entry name" value="HAD superfamily/HAD-like"/>
    <property type="match status" value="1"/>
</dbReference>
<comment type="caution">
    <text evidence="1">The sequence shown here is derived from an EMBL/GenBank/DDBJ whole genome shotgun (WGS) entry which is preliminary data.</text>
</comment>
<dbReference type="SFLD" id="SFLDS00003">
    <property type="entry name" value="Haloacid_Dehalogenase"/>
    <property type="match status" value="1"/>
</dbReference>
<dbReference type="PANTHER" id="PTHR47829">
    <property type="entry name" value="HYDROLASE, PUTATIVE (AFU_ORTHOLOGUE AFUA_1G12880)-RELATED"/>
    <property type="match status" value="1"/>
</dbReference>
<dbReference type="InterPro" id="IPR036412">
    <property type="entry name" value="HAD-like_sf"/>
</dbReference>
<dbReference type="InterPro" id="IPR052898">
    <property type="entry name" value="ACAD10-like"/>
</dbReference>
<dbReference type="PRINTS" id="PR00413">
    <property type="entry name" value="HADHALOGNASE"/>
</dbReference>
<dbReference type="GO" id="GO:0016787">
    <property type="term" value="F:hydrolase activity"/>
    <property type="evidence" value="ECO:0007669"/>
    <property type="project" value="UniProtKB-KW"/>
</dbReference>
<dbReference type="NCBIfam" id="TIGR01509">
    <property type="entry name" value="HAD-SF-IA-v3"/>
    <property type="match status" value="1"/>
</dbReference>
<dbReference type="InterPro" id="IPR023214">
    <property type="entry name" value="HAD_sf"/>
</dbReference>
<protein>
    <submittedName>
        <fullName evidence="1">HAD-IA family hydrolase</fullName>
    </submittedName>
</protein>
<gene>
    <name evidence="1" type="ORF">HGA05_15980</name>
</gene>
<dbReference type="SUPFAM" id="SSF56784">
    <property type="entry name" value="HAD-like"/>
    <property type="match status" value="1"/>
</dbReference>
<accession>A0A846WQL5</accession>
<dbReference type="SFLD" id="SFLDG01129">
    <property type="entry name" value="C1.5:_HAD__Beta-PGM__Phosphata"/>
    <property type="match status" value="1"/>
</dbReference>
<dbReference type="Proteomes" id="UP000563898">
    <property type="component" value="Unassembled WGS sequence"/>
</dbReference>
<dbReference type="EMBL" id="JAAXPC010000008">
    <property type="protein sequence ID" value="NKY03070.1"/>
    <property type="molecule type" value="Genomic_DNA"/>
</dbReference>
<dbReference type="Pfam" id="PF00702">
    <property type="entry name" value="Hydrolase"/>
    <property type="match status" value="1"/>
</dbReference>
<keyword evidence="1" id="KW-0378">Hydrolase</keyword>
<dbReference type="Gene3D" id="1.10.150.240">
    <property type="entry name" value="Putative phosphatase, domain 2"/>
    <property type="match status" value="1"/>
</dbReference>
<dbReference type="RefSeq" id="WP_006368836.1">
    <property type="nucleotide sequence ID" value="NZ_CP085887.1"/>
</dbReference>
<evidence type="ECO:0000313" key="1">
    <source>
        <dbReference type="EMBL" id="NKY03070.1"/>
    </source>
</evidence>